<dbReference type="PROSITE" id="PS51372">
    <property type="entry name" value="PRD_2"/>
    <property type="match status" value="2"/>
</dbReference>
<evidence type="ECO:0000256" key="1">
    <source>
        <dbReference type="ARBA" id="ARBA00022737"/>
    </source>
</evidence>
<evidence type="ECO:0000259" key="2">
    <source>
        <dbReference type="PROSITE" id="PS51372"/>
    </source>
</evidence>
<feature type="domain" description="PRD" evidence="2">
    <location>
        <begin position="170"/>
        <end position="282"/>
    </location>
</feature>
<dbReference type="RefSeq" id="WP_206902899.1">
    <property type="nucleotide sequence ID" value="NZ_JAFLVT010000006.1"/>
</dbReference>
<reference evidence="3 4" key="1">
    <citation type="submission" date="2021-03" db="EMBL/GenBank/DDBJ databases">
        <title>Enterococcal diversity collection.</title>
        <authorList>
            <person name="Gilmore M.S."/>
            <person name="Schwartzman J."/>
            <person name="Van Tyne D."/>
            <person name="Martin M."/>
            <person name="Earl A.M."/>
            <person name="Manson A.L."/>
            <person name="Straub T."/>
            <person name="Salamzade R."/>
            <person name="Saavedra J."/>
            <person name="Lebreton F."/>
            <person name="Prichula J."/>
            <person name="Schaufler K."/>
            <person name="Gaca A."/>
            <person name="Sgardioli B."/>
            <person name="Wagenaar J."/>
            <person name="Strong T."/>
        </authorList>
    </citation>
    <scope>NUCLEOTIDE SEQUENCE [LARGE SCALE GENOMIC DNA]</scope>
    <source>
        <strain evidence="3 4">MJM12</strain>
    </source>
</reference>
<dbReference type="PANTHER" id="PTHR30185">
    <property type="entry name" value="CRYPTIC BETA-GLUCOSIDE BGL OPERON ANTITERMINATOR"/>
    <property type="match status" value="1"/>
</dbReference>
<dbReference type="EMBL" id="JAFLVT010000006">
    <property type="protein sequence ID" value="MBO0448693.1"/>
    <property type="molecule type" value="Genomic_DNA"/>
</dbReference>
<dbReference type="InterPro" id="IPR036650">
    <property type="entry name" value="CAT_RNA-bd_dom_sf"/>
</dbReference>
<keyword evidence="4" id="KW-1185">Reference proteome</keyword>
<protein>
    <submittedName>
        <fullName evidence="3">PRD domain-containing protein</fullName>
    </submittedName>
</protein>
<dbReference type="Gene3D" id="2.30.24.10">
    <property type="entry name" value="CAT RNA-binding domain"/>
    <property type="match status" value="1"/>
</dbReference>
<sequence>MRIKQILNNNVALVKRGGHEIFVVSKGIGFKKQKGQLVRDEEVEKMYILDSFDMLDHFSYLLSHSDPNDIILINNIISYAEKELQFQASDYLSLTLLDHLEFLIKRVEKKQYIKSPLIWDVKRFYPKHFQVGIRALRMIEEQKGIQLPDDEAVSISLHFVNMEESKIAKQDKVSEMQILGDIISIIEKNFHVKLDENSTNFLRFTNHLQYFIQRVMKGELHNEGKDTLGLYQQVSQLYPAAFKAVQKIKVYIQSQFDSQISIDEETYLILHIRRVTERLEEEK</sequence>
<dbReference type="InterPro" id="IPR004341">
    <property type="entry name" value="CAT_RNA-bd_dom"/>
</dbReference>
<dbReference type="InterPro" id="IPR011608">
    <property type="entry name" value="PRD"/>
</dbReference>
<dbReference type="Pfam" id="PF00874">
    <property type="entry name" value="PRD"/>
    <property type="match status" value="2"/>
</dbReference>
<dbReference type="Proteomes" id="UP000664256">
    <property type="component" value="Unassembled WGS sequence"/>
</dbReference>
<proteinExistence type="predicted"/>
<dbReference type="SUPFAM" id="SSF50151">
    <property type="entry name" value="SacY-like RNA-binding domain"/>
    <property type="match status" value="1"/>
</dbReference>
<dbReference type="Gene3D" id="1.10.1790.10">
    <property type="entry name" value="PRD domain"/>
    <property type="match status" value="2"/>
</dbReference>
<dbReference type="Pfam" id="PF03123">
    <property type="entry name" value="CAT_RBD"/>
    <property type="match status" value="1"/>
</dbReference>
<feature type="domain" description="PRD" evidence="2">
    <location>
        <begin position="64"/>
        <end position="169"/>
    </location>
</feature>
<keyword evidence="1" id="KW-0677">Repeat</keyword>
<accession>A0ABS3H5F7</accession>
<dbReference type="SMART" id="SM01061">
    <property type="entry name" value="CAT_RBD"/>
    <property type="match status" value="1"/>
</dbReference>
<evidence type="ECO:0000313" key="4">
    <source>
        <dbReference type="Proteomes" id="UP000664256"/>
    </source>
</evidence>
<evidence type="ECO:0000313" key="3">
    <source>
        <dbReference type="EMBL" id="MBO0448693.1"/>
    </source>
</evidence>
<dbReference type="PANTHER" id="PTHR30185:SF15">
    <property type="entry name" value="CRYPTIC BETA-GLUCOSIDE BGL OPERON ANTITERMINATOR"/>
    <property type="match status" value="1"/>
</dbReference>
<name>A0ABS3H5F7_9ENTE</name>
<dbReference type="InterPro" id="IPR036634">
    <property type="entry name" value="PRD_sf"/>
</dbReference>
<gene>
    <name evidence="3" type="ORF">JZO76_04005</name>
</gene>
<comment type="caution">
    <text evidence="3">The sequence shown here is derived from an EMBL/GenBank/DDBJ whole genome shotgun (WGS) entry which is preliminary data.</text>
</comment>
<dbReference type="SUPFAM" id="SSF63520">
    <property type="entry name" value="PTS-regulatory domain, PRD"/>
    <property type="match status" value="2"/>
</dbReference>
<organism evidence="3 4">
    <name type="scientific">Candidatus Enterococcus myersii</name>
    <dbReference type="NCBI Taxonomy" id="2815322"/>
    <lineage>
        <taxon>Bacteria</taxon>
        <taxon>Bacillati</taxon>
        <taxon>Bacillota</taxon>
        <taxon>Bacilli</taxon>
        <taxon>Lactobacillales</taxon>
        <taxon>Enterococcaceae</taxon>
        <taxon>Enterococcus</taxon>
    </lineage>
</organism>
<dbReference type="InterPro" id="IPR050661">
    <property type="entry name" value="BglG_antiterminators"/>
</dbReference>